<evidence type="ECO:0000313" key="4">
    <source>
        <dbReference type="Proteomes" id="UP000198888"/>
    </source>
</evidence>
<dbReference type="Proteomes" id="UP000198888">
    <property type="component" value="Unassembled WGS sequence"/>
</dbReference>
<evidence type="ECO:0000313" key="3">
    <source>
        <dbReference type="EMBL" id="SEJ35952.1"/>
    </source>
</evidence>
<gene>
    <name evidence="3" type="ORF">SAMN05444271_1561</name>
</gene>
<evidence type="ECO:0000256" key="1">
    <source>
        <dbReference type="ARBA" id="ARBA00007637"/>
    </source>
</evidence>
<proteinExistence type="inferred from homology"/>
<accession>A0A1H6YFI0</accession>
<feature type="domain" description="NAD(P)-binding" evidence="2">
    <location>
        <begin position="3"/>
        <end position="72"/>
    </location>
</feature>
<dbReference type="Gene3D" id="3.40.50.720">
    <property type="entry name" value="NAD(P)-binding Rossmann-like Domain"/>
    <property type="match status" value="1"/>
</dbReference>
<sequence length="79" mass="8915">MSYITEYNINGSQTILKAARTHDVDRVVNASSLSVYGKPQYLLYDEAHPTEPVSPYGASKLGVEHYMRIYTEVALLKSY</sequence>
<dbReference type="InterPro" id="IPR036291">
    <property type="entry name" value="NAD(P)-bd_dom_sf"/>
</dbReference>
<dbReference type="STRING" id="1073996.SAMN05444271_1561"/>
<dbReference type="EMBL" id="FNYR01000056">
    <property type="protein sequence ID" value="SEJ35952.1"/>
    <property type="molecule type" value="Genomic_DNA"/>
</dbReference>
<name>A0A1H6YFI0_9EURY</name>
<dbReference type="Pfam" id="PF16363">
    <property type="entry name" value="GDP_Man_Dehyd"/>
    <property type="match status" value="1"/>
</dbReference>
<comment type="similarity">
    <text evidence="1">Belongs to the NAD(P)-dependent epimerase/dehydratase family.</text>
</comment>
<evidence type="ECO:0000259" key="2">
    <source>
        <dbReference type="Pfam" id="PF16363"/>
    </source>
</evidence>
<dbReference type="AlphaFoldDB" id="A0A1H6YFI0"/>
<reference evidence="3 4" key="1">
    <citation type="submission" date="2016-10" db="EMBL/GenBank/DDBJ databases">
        <authorList>
            <person name="de Groot N.N."/>
        </authorList>
    </citation>
    <scope>NUCLEOTIDE SEQUENCE [LARGE SCALE GENOMIC DNA]</scope>
    <source>
        <strain evidence="3 4">DSM 22187</strain>
    </source>
</reference>
<dbReference type="InterPro" id="IPR016040">
    <property type="entry name" value="NAD(P)-bd_dom"/>
</dbReference>
<dbReference type="PANTHER" id="PTHR43725">
    <property type="entry name" value="UDP-GLUCOSE 4-EPIMERASE"/>
    <property type="match status" value="1"/>
</dbReference>
<organism evidence="3 4">
    <name type="scientific">Halohasta litchfieldiae</name>
    <dbReference type="NCBI Taxonomy" id="1073996"/>
    <lineage>
        <taxon>Archaea</taxon>
        <taxon>Methanobacteriati</taxon>
        <taxon>Methanobacteriota</taxon>
        <taxon>Stenosarchaea group</taxon>
        <taxon>Halobacteria</taxon>
        <taxon>Halobacteriales</taxon>
        <taxon>Haloferacaceae</taxon>
        <taxon>Halohasta</taxon>
    </lineage>
</organism>
<dbReference type="PANTHER" id="PTHR43725:SF53">
    <property type="entry name" value="UDP-ARABINOSE 4-EPIMERASE 1"/>
    <property type="match status" value="1"/>
</dbReference>
<keyword evidence="4" id="KW-1185">Reference proteome</keyword>
<dbReference type="SUPFAM" id="SSF51735">
    <property type="entry name" value="NAD(P)-binding Rossmann-fold domains"/>
    <property type="match status" value="1"/>
</dbReference>
<dbReference type="GO" id="GO:0033499">
    <property type="term" value="P:galactose catabolic process via UDP-galactose, Leloir pathway"/>
    <property type="evidence" value="ECO:0007669"/>
    <property type="project" value="TreeGrafter"/>
</dbReference>
<dbReference type="OrthoDB" id="4907at2157"/>
<protein>
    <submittedName>
        <fullName evidence="3">UDP-glucose 4-epimerase</fullName>
    </submittedName>
</protein>